<proteinExistence type="predicted"/>
<sequence>MINNENDNCPCPKTKCKRHSNCTLCIERHSKKKSKPYCMRDSKDKSAKKENNSAFEK</sequence>
<dbReference type="Proteomes" id="UP000295718">
    <property type="component" value="Unassembled WGS sequence"/>
</dbReference>
<name>A0A4R1R3P7_9FIRM</name>
<feature type="region of interest" description="Disordered" evidence="1">
    <location>
        <begin position="36"/>
        <end position="57"/>
    </location>
</feature>
<dbReference type="STRING" id="1469948.GCA_000732725_00862"/>
<accession>A0A4R1R3P7</accession>
<reference evidence="2 3" key="1">
    <citation type="submission" date="2019-03" db="EMBL/GenBank/DDBJ databases">
        <title>Genomic Encyclopedia of Type Strains, Phase IV (KMG-IV): sequencing the most valuable type-strain genomes for metagenomic binning, comparative biology and taxonomic classification.</title>
        <authorList>
            <person name="Goeker M."/>
        </authorList>
    </citation>
    <scope>NUCLEOTIDE SEQUENCE [LARGE SCALE GENOMIC DNA]</scope>
    <source>
        <strain evidence="2 3">DSM 100556</strain>
    </source>
</reference>
<dbReference type="EMBL" id="SLUO01000003">
    <property type="protein sequence ID" value="TCL60008.1"/>
    <property type="molecule type" value="Genomic_DNA"/>
</dbReference>
<evidence type="ECO:0000256" key="1">
    <source>
        <dbReference type="SAM" id="MobiDB-lite"/>
    </source>
</evidence>
<protein>
    <submittedName>
        <fullName evidence="2">Uncharacterized protein</fullName>
    </submittedName>
</protein>
<dbReference type="AlphaFoldDB" id="A0A4R1R3P7"/>
<keyword evidence="3" id="KW-1185">Reference proteome</keyword>
<evidence type="ECO:0000313" key="3">
    <source>
        <dbReference type="Proteomes" id="UP000295718"/>
    </source>
</evidence>
<gene>
    <name evidence="2" type="ORF">EDD76_103199</name>
</gene>
<evidence type="ECO:0000313" key="2">
    <source>
        <dbReference type="EMBL" id="TCL60008.1"/>
    </source>
</evidence>
<comment type="caution">
    <text evidence="2">The sequence shown here is derived from an EMBL/GenBank/DDBJ whole genome shotgun (WGS) entry which is preliminary data.</text>
</comment>
<feature type="compositionally biased region" description="Basic and acidic residues" evidence="1">
    <location>
        <begin position="38"/>
        <end position="57"/>
    </location>
</feature>
<organism evidence="2 3">
    <name type="scientific">Kineothrix alysoides</name>
    <dbReference type="NCBI Taxonomy" id="1469948"/>
    <lineage>
        <taxon>Bacteria</taxon>
        <taxon>Bacillati</taxon>
        <taxon>Bacillota</taxon>
        <taxon>Clostridia</taxon>
        <taxon>Lachnospirales</taxon>
        <taxon>Lachnospiraceae</taxon>
        <taxon>Kineothrix</taxon>
    </lineage>
</organism>